<dbReference type="Gene3D" id="3.40.50.720">
    <property type="entry name" value="NAD(P)-binding Rossmann-like Domain"/>
    <property type="match status" value="2"/>
</dbReference>
<proteinExistence type="predicted"/>
<accession>A0A8H6FHI3</accession>
<dbReference type="GO" id="GO:0044550">
    <property type="term" value="P:secondary metabolite biosynthetic process"/>
    <property type="evidence" value="ECO:0007669"/>
    <property type="project" value="TreeGrafter"/>
</dbReference>
<dbReference type="SUPFAM" id="SSF51735">
    <property type="entry name" value="NAD(P)-binding Rossmann-fold domains"/>
    <property type="match status" value="2"/>
</dbReference>
<dbReference type="SMART" id="SM00829">
    <property type="entry name" value="PKS_ER"/>
    <property type="match status" value="1"/>
</dbReference>
<organism evidence="4 5">
    <name type="scientific">Letharia columbiana</name>
    <dbReference type="NCBI Taxonomy" id="112416"/>
    <lineage>
        <taxon>Eukaryota</taxon>
        <taxon>Fungi</taxon>
        <taxon>Dikarya</taxon>
        <taxon>Ascomycota</taxon>
        <taxon>Pezizomycotina</taxon>
        <taxon>Lecanoromycetes</taxon>
        <taxon>OSLEUM clade</taxon>
        <taxon>Lecanoromycetidae</taxon>
        <taxon>Lecanorales</taxon>
        <taxon>Lecanorineae</taxon>
        <taxon>Parmeliaceae</taxon>
        <taxon>Letharia</taxon>
    </lineage>
</organism>
<dbReference type="PANTHER" id="PTHR43775">
    <property type="entry name" value="FATTY ACID SYNTHASE"/>
    <property type="match status" value="1"/>
</dbReference>
<dbReference type="InterPro" id="IPR020843">
    <property type="entry name" value="ER"/>
</dbReference>
<dbReference type="PANTHER" id="PTHR43775:SF50">
    <property type="entry name" value="HIGHLY REDUCING POLYKETIDE SYNTHASE SRDA"/>
    <property type="match status" value="1"/>
</dbReference>
<reference evidence="4 5" key="1">
    <citation type="journal article" date="2020" name="Genomics">
        <title>Complete, high-quality genomes from long-read metagenomic sequencing of two wolf lichen thalli reveals enigmatic genome architecture.</title>
        <authorList>
            <person name="McKenzie S.K."/>
            <person name="Walston R.F."/>
            <person name="Allen J.L."/>
        </authorList>
    </citation>
    <scope>NUCLEOTIDE SEQUENCE [LARGE SCALE GENOMIC DNA]</scope>
    <source>
        <strain evidence="4">WasteWater2</strain>
    </source>
</reference>
<feature type="domain" description="Carrier" evidence="3">
    <location>
        <begin position="524"/>
        <end position="602"/>
    </location>
</feature>
<comment type="caution">
    <text evidence="4">The sequence shown here is derived from an EMBL/GenBank/DDBJ whole genome shotgun (WGS) entry which is preliminary data.</text>
</comment>
<dbReference type="InterPro" id="IPR009081">
    <property type="entry name" value="PP-bd_ACP"/>
</dbReference>
<dbReference type="GO" id="GO:0031177">
    <property type="term" value="F:phosphopantetheine binding"/>
    <property type="evidence" value="ECO:0007669"/>
    <property type="project" value="InterPro"/>
</dbReference>
<evidence type="ECO:0000313" key="4">
    <source>
        <dbReference type="EMBL" id="KAF6228787.1"/>
    </source>
</evidence>
<dbReference type="CDD" id="cd05195">
    <property type="entry name" value="enoyl_red"/>
    <property type="match status" value="1"/>
</dbReference>
<keyword evidence="1" id="KW-0596">Phosphopantetheine</keyword>
<dbReference type="SMART" id="SM00823">
    <property type="entry name" value="PKS_PP"/>
    <property type="match status" value="1"/>
</dbReference>
<dbReference type="RefSeq" id="XP_037159602.1">
    <property type="nucleotide sequence ID" value="XM_037313514.1"/>
</dbReference>
<keyword evidence="5" id="KW-1185">Reference proteome</keyword>
<dbReference type="InterPro" id="IPR036736">
    <property type="entry name" value="ACP-like_sf"/>
</dbReference>
<keyword evidence="2" id="KW-0597">Phosphoprotein</keyword>
<dbReference type="OrthoDB" id="329835at2759"/>
<dbReference type="EMBL" id="JACCJC010000074">
    <property type="protein sequence ID" value="KAF6228787.1"/>
    <property type="molecule type" value="Genomic_DNA"/>
</dbReference>
<dbReference type="Gene3D" id="1.10.1200.10">
    <property type="entry name" value="ACP-like"/>
    <property type="match status" value="1"/>
</dbReference>
<protein>
    <recommendedName>
        <fullName evidence="3">Carrier domain-containing protein</fullName>
    </recommendedName>
</protein>
<sequence length="608" mass="66623">MASIAIAQMRGATVYATVSTEDKKDFLVSELGMPRENIFQSRDTSFMESVFAATNGKGVDVVLNSLTGDLLHASWRCCANFGRFVEVGKRDIVDAGKLDMDVFFRNVTFTAFDLTELFYHEDQFYRDIWINKSKEALELYRSGAVKPVPIKTFDVSEITQAYRFFSQKNRVGKVVISMQNPQSIVQVRRCLSCQAKIMLMSPQAVPAQYTAKFDANKSYVLIGCLGGLGRSLSKWMFQRGARNFTFLGRSATDKQAAREVVHNLEKAGATVQVVRGDVSNKDDVVACMTVSPKPIGGVVQAAMGLHEALFSTMTNAAWHTGIQPKWRGTWNIHEALEGIDDKLDFFLLTSSVSGSVGTATESNYCSANGFLDAFARYRHSLGKPVSSIGFGMISEVGYLHENPEIEALLLRKGIQPLNEKEFLQVLDLSLSGTPSAGGMEYDKLAQSHILTGLEPHGIRKMMEQGFDVNNGTMQDPRTILLSASLDAGSAEDGGAVASIDASWSKGLPAPVIKALAAEAAGAASLNEAILLLVSRRFSNLLLMPLDKVDSRKPLASYGMDSMIAAEYRSWFWSVFKVDIPFLDILSSTNHLQTLAGMVEKDLVENKDG</sequence>
<evidence type="ECO:0000256" key="1">
    <source>
        <dbReference type="ARBA" id="ARBA00022450"/>
    </source>
</evidence>
<dbReference type="Pfam" id="PF08659">
    <property type="entry name" value="KR"/>
    <property type="match status" value="1"/>
</dbReference>
<dbReference type="Gene3D" id="3.90.180.10">
    <property type="entry name" value="Medium-chain alcohol dehydrogenases, catalytic domain"/>
    <property type="match status" value="1"/>
</dbReference>
<name>A0A8H6FHI3_9LECA</name>
<dbReference type="InterPro" id="IPR050091">
    <property type="entry name" value="PKS_NRPS_Biosynth_Enz"/>
</dbReference>
<gene>
    <name evidence="4" type="ORF">HO173_011634</name>
</gene>
<dbReference type="InterPro" id="IPR020806">
    <property type="entry name" value="PKS_PP-bd"/>
</dbReference>
<dbReference type="GO" id="GO:0004312">
    <property type="term" value="F:fatty acid synthase activity"/>
    <property type="evidence" value="ECO:0007669"/>
    <property type="project" value="TreeGrafter"/>
</dbReference>
<dbReference type="PROSITE" id="PS50075">
    <property type="entry name" value="CARRIER"/>
    <property type="match status" value="1"/>
</dbReference>
<dbReference type="InterPro" id="IPR013968">
    <property type="entry name" value="PKS_KR"/>
</dbReference>
<dbReference type="AlphaFoldDB" id="A0A8H6FHI3"/>
<dbReference type="InterPro" id="IPR057326">
    <property type="entry name" value="KR_dom"/>
</dbReference>
<dbReference type="InterPro" id="IPR036291">
    <property type="entry name" value="NAD(P)-bd_dom_sf"/>
</dbReference>
<dbReference type="GeneID" id="59293276"/>
<evidence type="ECO:0000313" key="5">
    <source>
        <dbReference type="Proteomes" id="UP000578531"/>
    </source>
</evidence>
<dbReference type="SMART" id="SM00822">
    <property type="entry name" value="PKS_KR"/>
    <property type="match status" value="1"/>
</dbReference>
<evidence type="ECO:0000259" key="3">
    <source>
        <dbReference type="PROSITE" id="PS50075"/>
    </source>
</evidence>
<dbReference type="GO" id="GO:0006633">
    <property type="term" value="P:fatty acid biosynthetic process"/>
    <property type="evidence" value="ECO:0007669"/>
    <property type="project" value="TreeGrafter"/>
</dbReference>
<dbReference type="SUPFAM" id="SSF47336">
    <property type="entry name" value="ACP-like"/>
    <property type="match status" value="1"/>
</dbReference>
<dbReference type="GO" id="GO:0016491">
    <property type="term" value="F:oxidoreductase activity"/>
    <property type="evidence" value="ECO:0007669"/>
    <property type="project" value="InterPro"/>
</dbReference>
<evidence type="ECO:0000256" key="2">
    <source>
        <dbReference type="ARBA" id="ARBA00022553"/>
    </source>
</evidence>
<dbReference type="Proteomes" id="UP000578531">
    <property type="component" value="Unassembled WGS sequence"/>
</dbReference>
<dbReference type="Pfam" id="PF13602">
    <property type="entry name" value="ADH_zinc_N_2"/>
    <property type="match status" value="1"/>
</dbReference>